<dbReference type="Proteomes" id="UP000275027">
    <property type="component" value="Unassembled WGS sequence"/>
</dbReference>
<accession>A0A497UPW2</accession>
<dbReference type="AlphaFoldDB" id="A0A497UPW2"/>
<proteinExistence type="predicted"/>
<comment type="caution">
    <text evidence="2">The sequence shown here is derived from an EMBL/GenBank/DDBJ whole genome shotgun (WGS) entry which is preliminary data.</text>
</comment>
<dbReference type="EMBL" id="RCCB01000011">
    <property type="protein sequence ID" value="RLJ30485.1"/>
    <property type="molecule type" value="Genomic_DNA"/>
</dbReference>
<reference evidence="2 4" key="2">
    <citation type="submission" date="2018-10" db="EMBL/GenBank/DDBJ databases">
        <title>Genomic Encyclopedia of Archaeal and Bacterial Type Strains, Phase II (KMG-II): from individual species to whole genera.</title>
        <authorList>
            <person name="Goeker M."/>
        </authorList>
    </citation>
    <scope>NUCLEOTIDE SEQUENCE [LARGE SCALE GENOMIC DNA]</scope>
    <source>
        <strain evidence="2 4">DSM 21886</strain>
    </source>
</reference>
<dbReference type="RefSeq" id="WP_101472172.1">
    <property type="nucleotide sequence ID" value="NZ_PJND01000008.1"/>
</dbReference>
<name>A0A497UPW2_9FLAO</name>
<dbReference type="EMBL" id="PJND01000008">
    <property type="protein sequence ID" value="PKW20876.1"/>
    <property type="molecule type" value="Genomic_DNA"/>
</dbReference>
<keyword evidence="3" id="KW-1185">Reference proteome</keyword>
<evidence type="ECO:0000313" key="3">
    <source>
        <dbReference type="Proteomes" id="UP000233767"/>
    </source>
</evidence>
<protein>
    <submittedName>
        <fullName evidence="2">Uncharacterized protein</fullName>
    </submittedName>
</protein>
<organism evidence="2 4">
    <name type="scientific">Flavobacterium lindanitolerans</name>
    <dbReference type="NCBI Taxonomy" id="428988"/>
    <lineage>
        <taxon>Bacteria</taxon>
        <taxon>Pseudomonadati</taxon>
        <taxon>Bacteroidota</taxon>
        <taxon>Flavobacteriia</taxon>
        <taxon>Flavobacteriales</taxon>
        <taxon>Flavobacteriaceae</taxon>
        <taxon>Flavobacterium</taxon>
    </lineage>
</organism>
<evidence type="ECO:0000313" key="4">
    <source>
        <dbReference type="Proteomes" id="UP000275027"/>
    </source>
</evidence>
<dbReference type="Proteomes" id="UP000233767">
    <property type="component" value="Unassembled WGS sequence"/>
</dbReference>
<gene>
    <name evidence="1" type="ORF">B0G92_2155</name>
    <name evidence="2" type="ORF">CLV50_1895</name>
</gene>
<evidence type="ECO:0000313" key="1">
    <source>
        <dbReference type="EMBL" id="PKW20876.1"/>
    </source>
</evidence>
<sequence length="60" mass="7253">MNYTEKQIDTIALQVMKDIDWPYNIKKGPSSFETTIEEQYEKYKKLMDLRKINTKYLLFG</sequence>
<evidence type="ECO:0000313" key="2">
    <source>
        <dbReference type="EMBL" id="RLJ30485.1"/>
    </source>
</evidence>
<reference evidence="1 3" key="1">
    <citation type="submission" date="2017-12" db="EMBL/GenBank/DDBJ databases">
        <title>Genomic Encyclopedia of Type Strains, Phase III (KMG-III): the genomes of soil and plant-associated and newly described type strains.</title>
        <authorList>
            <person name="Whitman W."/>
        </authorList>
    </citation>
    <scope>NUCLEOTIDE SEQUENCE [LARGE SCALE GENOMIC DNA]</scope>
    <source>
        <strain evidence="1 3">IP-10</strain>
    </source>
</reference>